<dbReference type="SUPFAM" id="SSF52129">
    <property type="entry name" value="Caspase-like"/>
    <property type="match status" value="1"/>
</dbReference>
<dbReference type="InterPro" id="IPR052039">
    <property type="entry name" value="Caspase-related_regulators"/>
</dbReference>
<evidence type="ECO:0000259" key="3">
    <source>
        <dbReference type="PROSITE" id="PS50208"/>
    </source>
</evidence>
<dbReference type="GO" id="GO:0004197">
    <property type="term" value="F:cysteine-type endopeptidase activity"/>
    <property type="evidence" value="ECO:0007669"/>
    <property type="project" value="InterPro"/>
</dbReference>
<feature type="compositionally biased region" description="Basic and acidic residues" evidence="1">
    <location>
        <begin position="24"/>
        <end position="36"/>
    </location>
</feature>
<protein>
    <recommendedName>
        <fullName evidence="3">Caspase family p20 domain-containing protein</fullName>
    </recommendedName>
</protein>
<evidence type="ECO:0000313" key="4">
    <source>
        <dbReference type="EMBL" id="MVA97044.1"/>
    </source>
</evidence>
<gene>
    <name evidence="4" type="ORF">GN330_07255</name>
</gene>
<dbReference type="InterPro" id="IPR011600">
    <property type="entry name" value="Pept_C14_caspase"/>
</dbReference>
<dbReference type="InterPro" id="IPR001309">
    <property type="entry name" value="Pept_C14_p20"/>
</dbReference>
<dbReference type="InterPro" id="IPR029030">
    <property type="entry name" value="Caspase-like_dom_sf"/>
</dbReference>
<keyword evidence="5" id="KW-1185">Reference proteome</keyword>
<evidence type="ECO:0000256" key="2">
    <source>
        <dbReference type="SAM" id="Phobius"/>
    </source>
</evidence>
<organism evidence="4 5">
    <name type="scientific">Nitratireductor arenosus</name>
    <dbReference type="NCBI Taxonomy" id="2682096"/>
    <lineage>
        <taxon>Bacteria</taxon>
        <taxon>Pseudomonadati</taxon>
        <taxon>Pseudomonadota</taxon>
        <taxon>Alphaproteobacteria</taxon>
        <taxon>Hyphomicrobiales</taxon>
        <taxon>Phyllobacteriaceae</taxon>
        <taxon>Nitratireductor</taxon>
    </lineage>
</organism>
<dbReference type="GO" id="GO:0006508">
    <property type="term" value="P:proteolysis"/>
    <property type="evidence" value="ECO:0007669"/>
    <property type="project" value="InterPro"/>
</dbReference>
<dbReference type="Gene3D" id="3.40.50.1460">
    <property type="match status" value="1"/>
</dbReference>
<sequence length="1125" mass="118817">MVRRDRILARILPALGRAPACPLSERDRRRADDGRRGVRVGPPARASPAGRLALAAAAGHSGGEREPGSLMGGFVSGTRLLRVGAGLVLLFILFTLSAVAAAQEARALRGVALVIGNGDYAHLPKLANPENDADAIEELLADLGFESVRRTDRDAKDLARDLDRFVEDAAEADVAVFYYAGHGIEAGGENFLIPVDADLSALGAASERLVPLNDILARLRETVSVTILLLDACRDNPFPPGATLKRTAGAQPVPVSAGGLAETRGARTLADTPADTTAGPLGMVIGFAAEPGRPALDGAGDNSPYAAALLRHVSAMAGTEFGTVMRMVAEEVYLTTGGRQLPWTNASLRRLLYFGEAPAPVEGPPGEILAERRRLLLTIADLPAVRRTQAENLARGGEVPMSVVFAMMQALGVDATGDPAAVEARLRAEIERFAENRRANEALANPDPEIERLSRLADEAELEGALETADRLREGAKQRVAALRSTRDRQIAALRDRIAEDAAVFARSAETKKLLFRHAEAADDYAEAGAILADWDDKKARDYRRAEIAARLTDAELKGSRSSLAAAERLARETLVDRDGLPAGERARFAHGLARALMLRGAKTGDDAAVHEALGVLETAGADAEALPAGERARLLLDAGRAGGQIALTAGDDATLAAAETRFAEAAALASQAADRATEAEARFRHVQALYYRWAAAPSLMLFAALQGELGALGAMLDTDGDIDPLSARYAVRAPQIALDLAMRLNTTEALSTAAEMNAMTAGLFDRERFPLLWAEIATTGGRIGLEWADRFGDPSELTSALEAHEAALAIFRQAGARAAALDAAWQRALTLVAIGLREDGTRHLAAALDALDAVERDPLAGSNPRQLRLVRLQKARVRAGIGRRQGDAATLDEAVAGLRAAHDSFDPAGEPQLATFAQAELGKAVQALAALNDDAEGLRESVDLLETAIGHYEAWQAPAANPVPFVELFAHYADAAARLALATGSPGDIDRAVAAGTRINRHMRDFDNQQGIALTANTLAFVIVQGLRADFDADRLALAEEMAAAALARAPALPAFAGYFENTACEVRTEKARHDADLAAARHALALCESGLAKLEIIDDAEAVATAQKAVARAKALIAMLAAQ</sequence>
<feature type="region of interest" description="Disordered" evidence="1">
    <location>
        <begin position="23"/>
        <end position="47"/>
    </location>
</feature>
<dbReference type="EMBL" id="WPHG01000002">
    <property type="protein sequence ID" value="MVA97044.1"/>
    <property type="molecule type" value="Genomic_DNA"/>
</dbReference>
<comment type="caution">
    <text evidence="4">The sequence shown here is derived from an EMBL/GenBank/DDBJ whole genome shotgun (WGS) entry which is preliminary data.</text>
</comment>
<dbReference type="PROSITE" id="PS50208">
    <property type="entry name" value="CASPASE_P20"/>
    <property type="match status" value="1"/>
</dbReference>
<keyword evidence="2" id="KW-0812">Transmembrane</keyword>
<proteinExistence type="predicted"/>
<dbReference type="Pfam" id="PF00656">
    <property type="entry name" value="Peptidase_C14"/>
    <property type="match status" value="1"/>
</dbReference>
<dbReference type="AlphaFoldDB" id="A0A844QEJ6"/>
<feature type="domain" description="Caspase family p20" evidence="3">
    <location>
        <begin position="108"/>
        <end position="237"/>
    </location>
</feature>
<dbReference type="Proteomes" id="UP000463224">
    <property type="component" value="Unassembled WGS sequence"/>
</dbReference>
<evidence type="ECO:0000256" key="1">
    <source>
        <dbReference type="SAM" id="MobiDB-lite"/>
    </source>
</evidence>
<keyword evidence="2" id="KW-1133">Transmembrane helix</keyword>
<reference evidence="4 5" key="1">
    <citation type="submission" date="2019-12" db="EMBL/GenBank/DDBJ databases">
        <title>Nitratireductor arenosus sp. nov., Isolated from sea sand, Jeju island, South Korea.</title>
        <authorList>
            <person name="Kim W."/>
        </authorList>
    </citation>
    <scope>NUCLEOTIDE SEQUENCE [LARGE SCALE GENOMIC DNA]</scope>
    <source>
        <strain evidence="4 5">CAU 1489</strain>
    </source>
</reference>
<dbReference type="PANTHER" id="PTHR22576">
    <property type="entry name" value="MUCOSA ASSOCIATED LYMPHOID TISSUE LYMPHOMA TRANSLOCATION PROTEIN 1/PARACASPASE"/>
    <property type="match status" value="1"/>
</dbReference>
<dbReference type="RefSeq" id="WP_156712042.1">
    <property type="nucleotide sequence ID" value="NZ_WPHG01000002.1"/>
</dbReference>
<evidence type="ECO:0000313" key="5">
    <source>
        <dbReference type="Proteomes" id="UP000463224"/>
    </source>
</evidence>
<keyword evidence="2" id="KW-0472">Membrane</keyword>
<dbReference type="PANTHER" id="PTHR22576:SF37">
    <property type="entry name" value="MUCOSA-ASSOCIATED LYMPHOID TISSUE LYMPHOMA TRANSLOCATION PROTEIN 1"/>
    <property type="match status" value="1"/>
</dbReference>
<name>A0A844QEJ6_9HYPH</name>
<accession>A0A844QEJ6</accession>
<feature type="transmembrane region" description="Helical" evidence="2">
    <location>
        <begin position="80"/>
        <end position="102"/>
    </location>
</feature>